<reference evidence="3 4" key="1">
    <citation type="submission" date="2021-12" db="EMBL/GenBank/DDBJ databases">
        <title>Genome sequencing of bacteria with rrn-lacking chromosome and rrn-plasmid.</title>
        <authorList>
            <person name="Anda M."/>
            <person name="Iwasaki W."/>
        </authorList>
    </citation>
    <scope>NUCLEOTIDE SEQUENCE [LARGE SCALE GENOMIC DNA]</scope>
    <source>
        <strain evidence="3 4">NBRC 15940</strain>
    </source>
</reference>
<feature type="domain" description="Glycosyl transferase family 1" evidence="1">
    <location>
        <begin position="202"/>
        <end position="365"/>
    </location>
</feature>
<evidence type="ECO:0000313" key="3">
    <source>
        <dbReference type="EMBL" id="GJM63529.1"/>
    </source>
</evidence>
<accession>A0AAN4W279</accession>
<dbReference type="Pfam" id="PF13439">
    <property type="entry name" value="Glyco_transf_4"/>
    <property type="match status" value="1"/>
</dbReference>
<name>A0AAN4W279_9BACT</name>
<proteinExistence type="predicted"/>
<evidence type="ECO:0000313" key="4">
    <source>
        <dbReference type="Proteomes" id="UP001310022"/>
    </source>
</evidence>
<dbReference type="PANTHER" id="PTHR12526:SF630">
    <property type="entry name" value="GLYCOSYLTRANSFERASE"/>
    <property type="match status" value="1"/>
</dbReference>
<feature type="domain" description="Glycosyltransferase subfamily 4-like N-terminal" evidence="2">
    <location>
        <begin position="34"/>
        <end position="192"/>
    </location>
</feature>
<evidence type="ECO:0000259" key="1">
    <source>
        <dbReference type="Pfam" id="PF00534"/>
    </source>
</evidence>
<dbReference type="Gene3D" id="3.40.50.2000">
    <property type="entry name" value="Glycogen Phosphorylase B"/>
    <property type="match status" value="2"/>
</dbReference>
<evidence type="ECO:0000259" key="2">
    <source>
        <dbReference type="Pfam" id="PF13439"/>
    </source>
</evidence>
<dbReference type="Pfam" id="PF00534">
    <property type="entry name" value="Glycos_transf_1"/>
    <property type="match status" value="1"/>
</dbReference>
<dbReference type="PANTHER" id="PTHR12526">
    <property type="entry name" value="GLYCOSYLTRANSFERASE"/>
    <property type="match status" value="1"/>
</dbReference>
<sequence length="400" mass="45768">MKIAIASWINIDSLKEFFDQEIPEEIRALGAPATAITNIVKGMHALGHEIIIFTLDYRSTGRFVFKGERITLVLDQERNRARYKLWDGWKYEINQIKSLCLEYEADIYHAHWSYEYALGVIKSGQPHLITFRDDAWEILKYFKDIYRLGKFALDRRVKAEGKHFSVNSIYLQRQLARFQNGIRIIPNPVNPDMIHDQEKAFPENGTIRILSILTGFQKRKNPKRALQAFDLLRKQLKRPMEYHIYGMGFYKGSEGHQWALANGLTENVVFHGHVAYDELVRDMGKYDLLFHPALEESFGNTLLEGMATGIPVVAGKAAGAVPWVLGNGSAGYLVDVERVEEMAKALQNVLTDGALYARLVKGGKARISESFDRKKIAQLYIDYYHEIIEDARGKQVRVVG</sequence>
<dbReference type="CDD" id="cd03801">
    <property type="entry name" value="GT4_PimA-like"/>
    <property type="match status" value="1"/>
</dbReference>
<comment type="caution">
    <text evidence="3">The sequence shown here is derived from an EMBL/GenBank/DDBJ whole genome shotgun (WGS) entry which is preliminary data.</text>
</comment>
<dbReference type="EMBL" id="BQKE01000003">
    <property type="protein sequence ID" value="GJM63529.1"/>
    <property type="molecule type" value="Genomic_DNA"/>
</dbReference>
<dbReference type="InterPro" id="IPR001296">
    <property type="entry name" value="Glyco_trans_1"/>
</dbReference>
<organism evidence="3 4">
    <name type="scientific">Persicobacter diffluens</name>
    <dbReference type="NCBI Taxonomy" id="981"/>
    <lineage>
        <taxon>Bacteria</taxon>
        <taxon>Pseudomonadati</taxon>
        <taxon>Bacteroidota</taxon>
        <taxon>Cytophagia</taxon>
        <taxon>Cytophagales</taxon>
        <taxon>Persicobacteraceae</taxon>
        <taxon>Persicobacter</taxon>
    </lineage>
</organism>
<dbReference type="AlphaFoldDB" id="A0AAN4W279"/>
<dbReference type="GO" id="GO:0016757">
    <property type="term" value="F:glycosyltransferase activity"/>
    <property type="evidence" value="ECO:0007669"/>
    <property type="project" value="InterPro"/>
</dbReference>
<dbReference type="RefSeq" id="WP_338238683.1">
    <property type="nucleotide sequence ID" value="NZ_BQKE01000003.1"/>
</dbReference>
<dbReference type="Proteomes" id="UP001310022">
    <property type="component" value="Unassembled WGS sequence"/>
</dbReference>
<protein>
    <submittedName>
        <fullName evidence="3">Uncharacterized protein</fullName>
    </submittedName>
</protein>
<dbReference type="SUPFAM" id="SSF53756">
    <property type="entry name" value="UDP-Glycosyltransferase/glycogen phosphorylase"/>
    <property type="match status" value="1"/>
</dbReference>
<keyword evidence="4" id="KW-1185">Reference proteome</keyword>
<gene>
    <name evidence="3" type="ORF">PEDI_40810</name>
</gene>
<dbReference type="InterPro" id="IPR028098">
    <property type="entry name" value="Glyco_trans_4-like_N"/>
</dbReference>